<accession>A0A192H120</accession>
<proteinExistence type="inferred from homology"/>
<dbReference type="GeneID" id="42981373"/>
<evidence type="ECO:0000256" key="1">
    <source>
        <dbReference type="ARBA" id="ARBA00007529"/>
    </source>
</evidence>
<dbReference type="Gene3D" id="3.10.310.10">
    <property type="entry name" value="Diaminopimelate Epimerase, Chain A, domain 1"/>
    <property type="match status" value="2"/>
</dbReference>
<dbReference type="OrthoDB" id="181267at2"/>
<dbReference type="PANTHER" id="PTHR33442">
    <property type="entry name" value="TRANS-3-HYDROXY-L-PROLINE DEHYDRATASE"/>
    <property type="match status" value="1"/>
</dbReference>
<dbReference type="STRING" id="375175.AYR53_03855"/>
<comment type="similarity">
    <text evidence="1">Belongs to the proline racemase family.</text>
</comment>
<dbReference type="PIRSF" id="PIRSF029792">
    <property type="entry name" value="Pro_racemase"/>
    <property type="match status" value="1"/>
</dbReference>
<dbReference type="PANTHER" id="PTHR33442:SF5">
    <property type="entry name" value="BIFUNCTIONAL TRANS-3-HYDROXY-L-PROLINE DEHYDRATASE_2-EPIMERASE"/>
    <property type="match status" value="1"/>
</dbReference>
<sequence length="338" mass="36940">MKLSRMLSGIDTHTAGEAARIITGGIPKLVGKTIAEKKQYLIDHKDTLRTSLMLEPRGHNEMFGAFLIPAISDEADFGIIFMDTGGYLNMCGHNTIAAVTAIVETGMVDVSEDDREKEVVLEAPAGIIRCVAHMSEPFKVDSVSFKNVPAFLYKRDVTINVPDIGAVKLDVSFGGSFFAILPIAEINRKIESNNASELANVGMKILRAANEQIKVQHPTMSYINSIDLVEMYGEPKDDDATMQNVVVFGDGQVDRSPCGTGTSAKLATLYAKGEIKIDEPFVYESILRTKFRGRVVEEAKVGDYDAVIPEVTGSAYITGFNTFLFDPRDPLSNGFELK</sequence>
<dbReference type="AlphaFoldDB" id="A0A192H120"/>
<dbReference type="SFLD" id="SFLDS00028">
    <property type="entry name" value="Proline_Racemase"/>
    <property type="match status" value="1"/>
</dbReference>
<dbReference type="InterPro" id="IPR008794">
    <property type="entry name" value="Pro_racemase_fam"/>
</dbReference>
<organism evidence="2 3">
    <name type="scientific">Loigolactobacillus backii</name>
    <dbReference type="NCBI Taxonomy" id="375175"/>
    <lineage>
        <taxon>Bacteria</taxon>
        <taxon>Bacillati</taxon>
        <taxon>Bacillota</taxon>
        <taxon>Bacilli</taxon>
        <taxon>Lactobacillales</taxon>
        <taxon>Lactobacillaceae</taxon>
        <taxon>Loigolactobacillus</taxon>
    </lineage>
</organism>
<evidence type="ECO:0000313" key="3">
    <source>
        <dbReference type="Proteomes" id="UP000078582"/>
    </source>
</evidence>
<keyword evidence="3" id="KW-1185">Reference proteome</keyword>
<reference evidence="2 3" key="1">
    <citation type="submission" date="2016-03" db="EMBL/GenBank/DDBJ databases">
        <title>Pediococcus and Lactobacillus from brewery environment - whole genome sequencing and assembly.</title>
        <authorList>
            <person name="Behr J."/>
            <person name="Geissler A.J."/>
            <person name="Vogel R.F."/>
        </authorList>
    </citation>
    <scope>NUCLEOTIDE SEQUENCE [LARGE SCALE GENOMIC DNA]</scope>
    <source>
        <strain evidence="2 3">TMW 1.1989</strain>
    </source>
</reference>
<dbReference type="GO" id="GO:0047580">
    <property type="term" value="F:4-hydroxyproline epimerase activity"/>
    <property type="evidence" value="ECO:0007669"/>
    <property type="project" value="TreeGrafter"/>
</dbReference>
<dbReference type="SUPFAM" id="SSF54506">
    <property type="entry name" value="Diaminopimelate epimerase-like"/>
    <property type="match status" value="1"/>
</dbReference>
<dbReference type="RefSeq" id="WP_068279217.1">
    <property type="nucleotide sequence ID" value="NZ_CP014873.1"/>
</dbReference>
<evidence type="ECO:0000313" key="2">
    <source>
        <dbReference type="EMBL" id="ANK61978.1"/>
    </source>
</evidence>
<dbReference type="FunFam" id="3.10.310.10:FF:000005">
    <property type="entry name" value="Proline racemase"/>
    <property type="match status" value="1"/>
</dbReference>
<dbReference type="Pfam" id="PF05544">
    <property type="entry name" value="Pro_racemase"/>
    <property type="match status" value="1"/>
</dbReference>
<dbReference type="Proteomes" id="UP000078582">
    <property type="component" value="Chromosome"/>
</dbReference>
<name>A0A192H120_9LACO</name>
<protein>
    <submittedName>
        <fullName evidence="2">Proline racemase</fullName>
    </submittedName>
</protein>
<dbReference type="EMBL" id="CP014873">
    <property type="protein sequence ID" value="ANK61978.1"/>
    <property type="molecule type" value="Genomic_DNA"/>
</dbReference>
<gene>
    <name evidence="2" type="ORF">AYR53_03855</name>
</gene>